<dbReference type="SUPFAM" id="SSF55785">
    <property type="entry name" value="PYP-like sensor domain (PAS domain)"/>
    <property type="match status" value="1"/>
</dbReference>
<dbReference type="CDD" id="cd00130">
    <property type="entry name" value="PAS"/>
    <property type="match status" value="1"/>
</dbReference>
<keyword evidence="2" id="KW-1185">Reference proteome</keyword>
<evidence type="ECO:0000313" key="1">
    <source>
        <dbReference type="EMBL" id="MCW6512916.1"/>
    </source>
</evidence>
<proteinExistence type="predicted"/>
<reference evidence="1" key="1">
    <citation type="submission" date="2022-05" db="EMBL/GenBank/DDBJ databases">
        <authorList>
            <person name="Pankratov T."/>
        </authorList>
    </citation>
    <scope>NUCLEOTIDE SEQUENCE</scope>
    <source>
        <strain evidence="1">BP6-180914</strain>
    </source>
</reference>
<evidence type="ECO:0008006" key="3">
    <source>
        <dbReference type="Google" id="ProtNLM"/>
    </source>
</evidence>
<accession>A0AA42CNL4</accession>
<dbReference type="InterPro" id="IPR035965">
    <property type="entry name" value="PAS-like_dom_sf"/>
</dbReference>
<dbReference type="EMBL" id="JAMOIM010000074">
    <property type="protein sequence ID" value="MCW6512916.1"/>
    <property type="molecule type" value="Genomic_DNA"/>
</dbReference>
<name>A0AA42CNL4_9HYPH</name>
<dbReference type="InterPro" id="IPR000014">
    <property type="entry name" value="PAS"/>
</dbReference>
<dbReference type="RefSeq" id="WP_282589293.1">
    <property type="nucleotide sequence ID" value="NZ_JAMOIM010000074.1"/>
</dbReference>
<organism evidence="1 2">
    <name type="scientific">Lichenifustis flavocetrariae</name>
    <dbReference type="NCBI Taxonomy" id="2949735"/>
    <lineage>
        <taxon>Bacteria</taxon>
        <taxon>Pseudomonadati</taxon>
        <taxon>Pseudomonadota</taxon>
        <taxon>Alphaproteobacteria</taxon>
        <taxon>Hyphomicrobiales</taxon>
        <taxon>Lichenihabitantaceae</taxon>
        <taxon>Lichenifustis</taxon>
    </lineage>
</organism>
<dbReference type="Gene3D" id="3.30.450.20">
    <property type="entry name" value="PAS domain"/>
    <property type="match status" value="1"/>
</dbReference>
<gene>
    <name evidence="1" type="ORF">M8523_34140</name>
</gene>
<dbReference type="AlphaFoldDB" id="A0AA42CNL4"/>
<evidence type="ECO:0000313" key="2">
    <source>
        <dbReference type="Proteomes" id="UP001165667"/>
    </source>
</evidence>
<protein>
    <recommendedName>
        <fullName evidence="3">Photoactive yellow protein</fullName>
    </recommendedName>
</protein>
<comment type="caution">
    <text evidence="1">The sequence shown here is derived from an EMBL/GenBank/DDBJ whole genome shotgun (WGS) entry which is preliminary data.</text>
</comment>
<sequence>MSNDDDNPLGFSQVSLMELDCLDPATRNALPYGIVGLSADGFVEVYNDTESRLAGLSQDSVIGTHYFSTTAQCMNNFMVAQHFEDEATLDLTIDYVLTLRMRPTPVRLRLLKGSGSPRDYILIQRL</sequence>
<dbReference type="Proteomes" id="UP001165667">
    <property type="component" value="Unassembled WGS sequence"/>
</dbReference>